<gene>
    <name evidence="1" type="ORF">C8P70_12050</name>
</gene>
<comment type="caution">
    <text evidence="1">The sequence shown here is derived from an EMBL/GenBank/DDBJ whole genome shotgun (WGS) entry which is preliminary data.</text>
</comment>
<evidence type="ECO:0000313" key="1">
    <source>
        <dbReference type="EMBL" id="TDS56553.1"/>
    </source>
</evidence>
<evidence type="ECO:0000313" key="2">
    <source>
        <dbReference type="Proteomes" id="UP000295215"/>
    </source>
</evidence>
<dbReference type="RefSeq" id="WP_133713064.1">
    <property type="nucleotide sequence ID" value="NZ_SOAG01000020.1"/>
</dbReference>
<dbReference type="GO" id="GO:0005886">
    <property type="term" value="C:plasma membrane"/>
    <property type="evidence" value="ECO:0007669"/>
    <property type="project" value="InterPro"/>
</dbReference>
<dbReference type="Pfam" id="PF06835">
    <property type="entry name" value="LptC"/>
    <property type="match status" value="1"/>
</dbReference>
<dbReference type="InterPro" id="IPR010664">
    <property type="entry name" value="LipoPS_assembly_LptC-rel"/>
</dbReference>
<sequence>MIQNNIFKYLFVSLALLALSSFISSCESKFKEIQRFHTVSFFPASEAEEIRMQYIDSGRVKAILTGKKMLDYSNVAYPFTEFPEGAHLTFFDNNRNKNTVVADYAISYTKTELIDLKGNVVITMHDGKKLESDQLYYDQKNEWLYTEGKYKASTDKDNFTQGIRIDFDSKLSTIKAKNSYAESLQNE</sequence>
<proteinExistence type="predicted"/>
<name>A0A4R7F078_9FLAO</name>
<reference evidence="1 2" key="1">
    <citation type="submission" date="2019-03" db="EMBL/GenBank/DDBJ databases">
        <title>Genomic Encyclopedia of Archaeal and Bacterial Type Strains, Phase II (KMG-II): from individual species to whole genera.</title>
        <authorList>
            <person name="Goeker M."/>
        </authorList>
    </citation>
    <scope>NUCLEOTIDE SEQUENCE [LARGE SCALE GENOMIC DNA]</scope>
    <source>
        <strain evidence="1 2">DSM 28213</strain>
    </source>
</reference>
<dbReference type="NCBIfam" id="TIGR04409">
    <property type="entry name" value="LptC_YrbK"/>
    <property type="match status" value="1"/>
</dbReference>
<dbReference type="InterPro" id="IPR026265">
    <property type="entry name" value="LptC"/>
</dbReference>
<dbReference type="AlphaFoldDB" id="A0A4R7F078"/>
<accession>A0A4R7F078</accession>
<dbReference type="Proteomes" id="UP000295215">
    <property type="component" value="Unassembled WGS sequence"/>
</dbReference>
<dbReference type="OrthoDB" id="1427074at2"/>
<dbReference type="GO" id="GO:0015221">
    <property type="term" value="F:lipopolysaccharide transmembrane transporter activity"/>
    <property type="evidence" value="ECO:0007669"/>
    <property type="project" value="InterPro"/>
</dbReference>
<dbReference type="EMBL" id="SOAG01000020">
    <property type="protein sequence ID" value="TDS56553.1"/>
    <property type="molecule type" value="Genomic_DNA"/>
</dbReference>
<organism evidence="1 2">
    <name type="scientific">Myroides indicus</name>
    <dbReference type="NCBI Taxonomy" id="1323422"/>
    <lineage>
        <taxon>Bacteria</taxon>
        <taxon>Pseudomonadati</taxon>
        <taxon>Bacteroidota</taxon>
        <taxon>Flavobacteriia</taxon>
        <taxon>Flavobacteriales</taxon>
        <taxon>Flavobacteriaceae</taxon>
        <taxon>Myroides</taxon>
    </lineage>
</organism>
<dbReference type="Gene3D" id="2.60.450.10">
    <property type="entry name" value="Lipopolysaccharide (LPS) transport protein A like domain"/>
    <property type="match status" value="1"/>
</dbReference>
<keyword evidence="2" id="KW-1185">Reference proteome</keyword>
<protein>
    <submittedName>
        <fullName evidence="1">LPS export ABC transporter protein LptC</fullName>
    </submittedName>
</protein>